<proteinExistence type="predicted"/>
<reference evidence="2 3" key="1">
    <citation type="submission" date="2018-10" db="EMBL/GenBank/DDBJ databases">
        <title>Isolation, diversity and antifungal activity of actinobacteria from wheat.</title>
        <authorList>
            <person name="Han C."/>
        </authorList>
    </citation>
    <scope>NUCLEOTIDE SEQUENCE [LARGE SCALE GENOMIC DNA]</scope>
    <source>
        <strain evidence="2 3">NEAU-YY642</strain>
    </source>
</reference>
<evidence type="ECO:0000313" key="2">
    <source>
        <dbReference type="EMBL" id="RMI37201.1"/>
    </source>
</evidence>
<keyword evidence="3" id="KW-1185">Reference proteome</keyword>
<gene>
    <name evidence="2" type="ORF">EBN88_19640</name>
</gene>
<dbReference type="AlphaFoldDB" id="A0A3M2LIE3"/>
<accession>A0A3M2LIE3</accession>
<protein>
    <submittedName>
        <fullName evidence="2">Uncharacterized protein</fullName>
    </submittedName>
</protein>
<dbReference type="RefSeq" id="WP_122185219.1">
    <property type="nucleotide sequence ID" value="NZ_RFFJ01000120.1"/>
</dbReference>
<feature type="compositionally biased region" description="Polar residues" evidence="1">
    <location>
        <begin position="59"/>
        <end position="78"/>
    </location>
</feature>
<evidence type="ECO:0000256" key="1">
    <source>
        <dbReference type="SAM" id="MobiDB-lite"/>
    </source>
</evidence>
<evidence type="ECO:0000313" key="3">
    <source>
        <dbReference type="Proteomes" id="UP000278673"/>
    </source>
</evidence>
<organism evidence="2 3">
    <name type="scientific">Streptomyces triticirhizae</name>
    <dbReference type="NCBI Taxonomy" id="2483353"/>
    <lineage>
        <taxon>Bacteria</taxon>
        <taxon>Bacillati</taxon>
        <taxon>Actinomycetota</taxon>
        <taxon>Actinomycetes</taxon>
        <taxon>Kitasatosporales</taxon>
        <taxon>Streptomycetaceae</taxon>
        <taxon>Streptomyces</taxon>
    </lineage>
</organism>
<name>A0A3M2LIE3_9ACTN</name>
<dbReference type="Proteomes" id="UP000278673">
    <property type="component" value="Unassembled WGS sequence"/>
</dbReference>
<feature type="region of interest" description="Disordered" evidence="1">
    <location>
        <begin position="56"/>
        <end position="78"/>
    </location>
</feature>
<sequence>MKDHEIIQSFAGQEHVSLTVHHAPARVVAIAHEYGYALDDYLMTVRPVLYRTMPPLTASPCTNNGTTRGDNCSLPSVS</sequence>
<dbReference type="EMBL" id="RFFJ01000120">
    <property type="protein sequence ID" value="RMI37201.1"/>
    <property type="molecule type" value="Genomic_DNA"/>
</dbReference>
<comment type="caution">
    <text evidence="2">The sequence shown here is derived from an EMBL/GenBank/DDBJ whole genome shotgun (WGS) entry which is preliminary data.</text>
</comment>